<dbReference type="EC" id="3.4.11.-" evidence="18"/>
<sequence length="936" mass="106968">MKQFLILLIVLQPSIADDDKPVTYRLLEHQKPERYDLHLEFKKDLFQGTGTEFTGNLTIDFKVMRTVNYIQFHAPVLIKSKEFLDNKTLKVPIESESYDPVTHIYTITAKEKLNYTHNYTLRMEYSGNINTKDMTGVYRSSYVEDGSTEYFVGTHFLPTFARFAFPCFDEPKMKATFVISIVYPKGLTALSNAVGDGSIVEVDDDYEKVVFKETPVMSTHLVGFLLSKLTCSQGQNITNGVPYRVCSRKERVEDRVLALGLGPQFMERMENITGLNYTDHLLGKLDQVAVPGYKSRYLENWGLNAYKEASLLWNIKESSITYRNVVMDLFLELAHNWFGNLETVVWWDYTYLNLGFAKFYQYHATAQIDEFTKWELGNQFVVDQLQPSLVLDALPSSSALSYPVQTPAEILTKFDEFAFSKGASVVRMAQHVIGPQNFQKGIRYFLPIYNGSNIMPIYVWNKLEVFIPRELLPRTKNLNGVMENWTEKAGYPLVTVTVKGTNVLLTQERFLYSREEDFTEWCIPITYTLSKDIDKFQNTTTKVWLLPETSQTLHDILEDNDWLILNNQQVGYYRVNYDAVLWDKIKQLLFTNHTAIHVLNRVQIVDDVMNLARAQILNYSYAFEIIKYLKEETEYYPWYSAIKNFNYLLIQLGEDSIPGIALSSMILDLIQKVYRNLSFEDVDPDDQIYILKMLLVSGTACRLGEEACVDYAKTKFKARTSVDKNLKSIVYCNGLRHSDDVISGWNSLWEMLQNEVLESERETIIEALGCAKDVAVLKFYLDQSVNSSSAITLEELPKVWMAVYGSSPEGVDAALDYLYENFTKLATTYPTATSILVSLIERLSRAEQLEKVQALVASGHLESSVRAVVQSALKAAEEKLQWVGSVEEDLLAYFKVTETTTEEGTSTTTGSAKKLELSFALITLVSILVQLDLTCK</sequence>
<keyword evidence="5" id="KW-0336">GPI-anchor</keyword>
<keyword evidence="24" id="KW-1185">Reference proteome</keyword>
<feature type="binding site" evidence="17">
    <location>
        <position position="335"/>
    </location>
    <ligand>
        <name>Zn(2+)</name>
        <dbReference type="ChEBI" id="CHEBI:29105"/>
        <note>catalytic</note>
    </ligand>
</feature>
<dbReference type="Gene3D" id="2.60.40.1730">
    <property type="entry name" value="tricorn interacting facor f3 domain"/>
    <property type="match status" value="1"/>
</dbReference>
<dbReference type="GO" id="GO:0008270">
    <property type="term" value="F:zinc ion binding"/>
    <property type="evidence" value="ECO:0007669"/>
    <property type="project" value="UniProtKB-UniRule"/>
</dbReference>
<dbReference type="SUPFAM" id="SSF63737">
    <property type="entry name" value="Leukotriene A4 hydrolase N-terminal domain"/>
    <property type="match status" value="1"/>
</dbReference>
<evidence type="ECO:0000256" key="18">
    <source>
        <dbReference type="RuleBase" id="RU364040"/>
    </source>
</evidence>
<gene>
    <name evidence="23" type="ORF">NQ315_003109</name>
</gene>
<name>A0AAV8W699_9CUCU</name>
<evidence type="ECO:0000256" key="13">
    <source>
        <dbReference type="ARBA" id="ARBA00023157"/>
    </source>
</evidence>
<dbReference type="PRINTS" id="PR00756">
    <property type="entry name" value="ALADIPTASE"/>
</dbReference>
<evidence type="ECO:0000256" key="3">
    <source>
        <dbReference type="ARBA" id="ARBA00010136"/>
    </source>
</evidence>
<dbReference type="InterPro" id="IPR034016">
    <property type="entry name" value="M1_APN-typ"/>
</dbReference>
<dbReference type="InterPro" id="IPR050344">
    <property type="entry name" value="Peptidase_M1_aminopeptidases"/>
</dbReference>
<evidence type="ECO:0000256" key="4">
    <source>
        <dbReference type="ARBA" id="ARBA00022475"/>
    </source>
</evidence>
<keyword evidence="14" id="KW-0325">Glycoprotein</keyword>
<dbReference type="AlphaFoldDB" id="A0AAV8W699"/>
<organism evidence="23 24">
    <name type="scientific">Exocentrus adspersus</name>
    <dbReference type="NCBI Taxonomy" id="1586481"/>
    <lineage>
        <taxon>Eukaryota</taxon>
        <taxon>Metazoa</taxon>
        <taxon>Ecdysozoa</taxon>
        <taxon>Arthropoda</taxon>
        <taxon>Hexapoda</taxon>
        <taxon>Insecta</taxon>
        <taxon>Pterygota</taxon>
        <taxon>Neoptera</taxon>
        <taxon>Endopterygota</taxon>
        <taxon>Coleoptera</taxon>
        <taxon>Polyphaga</taxon>
        <taxon>Cucujiformia</taxon>
        <taxon>Chrysomeloidea</taxon>
        <taxon>Cerambycidae</taxon>
        <taxon>Lamiinae</taxon>
        <taxon>Acanthocinini</taxon>
        <taxon>Exocentrus</taxon>
    </lineage>
</organism>
<dbReference type="GO" id="GO:0016285">
    <property type="term" value="F:alanyl aminopeptidase activity"/>
    <property type="evidence" value="ECO:0007669"/>
    <property type="project" value="UniProtKB-EC"/>
</dbReference>
<keyword evidence="9 18" id="KW-0378">Hydrolase</keyword>
<comment type="catalytic activity">
    <reaction evidence="1">
        <text>Release of an N-terminal amino acid, Xaa-|-Yaa- from a peptide, amide or arylamide. Xaa is preferably Ala, but may be most amino acids including Pro (slow action). When a terminal hydrophobic residue is followed by a prolyl residue, the two may be released as an intact Xaa-Pro dipeptide.</text>
        <dbReference type="EC" id="3.4.11.2"/>
    </reaction>
</comment>
<reference evidence="23 24" key="1">
    <citation type="journal article" date="2023" name="Insect Mol. Biol.">
        <title>Genome sequencing provides insights into the evolution of gene families encoding plant cell wall-degrading enzymes in longhorned beetles.</title>
        <authorList>
            <person name="Shin N.R."/>
            <person name="Okamura Y."/>
            <person name="Kirsch R."/>
            <person name="Pauchet Y."/>
        </authorList>
    </citation>
    <scope>NUCLEOTIDE SEQUENCE [LARGE SCALE GENOMIC DNA]</scope>
    <source>
        <strain evidence="23">EAD_L_NR</strain>
    </source>
</reference>
<dbReference type="InterPro" id="IPR014782">
    <property type="entry name" value="Peptidase_M1_dom"/>
</dbReference>
<dbReference type="GO" id="GO:0006508">
    <property type="term" value="P:proteolysis"/>
    <property type="evidence" value="ECO:0007669"/>
    <property type="project" value="UniProtKB-KW"/>
</dbReference>
<evidence type="ECO:0000256" key="5">
    <source>
        <dbReference type="ARBA" id="ARBA00022622"/>
    </source>
</evidence>
<comment type="subcellular location">
    <subcellularLocation>
        <location evidence="2">Cell membrane</location>
        <topology evidence="2">Lipid-anchor</topology>
        <topology evidence="2">GPI-anchor</topology>
    </subcellularLocation>
</comment>
<feature type="domain" description="ERAP1-like C-terminal" evidence="21">
    <location>
        <begin position="562"/>
        <end position="871"/>
    </location>
</feature>
<keyword evidence="11 18" id="KW-0482">Metalloprotease</keyword>
<comment type="caution">
    <text evidence="23">The sequence shown here is derived from an EMBL/GenBank/DDBJ whole genome shotgun (WGS) entry which is preliminary data.</text>
</comment>
<evidence type="ECO:0000256" key="19">
    <source>
        <dbReference type="SAM" id="SignalP"/>
    </source>
</evidence>
<keyword evidence="6 18" id="KW-0645">Protease</keyword>
<evidence type="ECO:0000256" key="15">
    <source>
        <dbReference type="ARBA" id="ARBA00023288"/>
    </source>
</evidence>
<evidence type="ECO:0000256" key="7">
    <source>
        <dbReference type="ARBA" id="ARBA00022723"/>
    </source>
</evidence>
<proteinExistence type="inferred from homology"/>
<evidence type="ECO:0000256" key="11">
    <source>
        <dbReference type="ARBA" id="ARBA00023049"/>
    </source>
</evidence>
<evidence type="ECO:0000256" key="14">
    <source>
        <dbReference type="ARBA" id="ARBA00023180"/>
    </source>
</evidence>
<dbReference type="GO" id="GO:0005737">
    <property type="term" value="C:cytoplasm"/>
    <property type="evidence" value="ECO:0007669"/>
    <property type="project" value="TreeGrafter"/>
</dbReference>
<evidence type="ECO:0000256" key="1">
    <source>
        <dbReference type="ARBA" id="ARBA00000098"/>
    </source>
</evidence>
<dbReference type="Pfam" id="PF17900">
    <property type="entry name" value="Peptidase_M1_N"/>
    <property type="match status" value="1"/>
</dbReference>
<dbReference type="GO" id="GO:0005886">
    <property type="term" value="C:plasma membrane"/>
    <property type="evidence" value="ECO:0007669"/>
    <property type="project" value="UniProtKB-SubCell"/>
</dbReference>
<dbReference type="EMBL" id="JANEYG010000010">
    <property type="protein sequence ID" value="KAJ8921491.1"/>
    <property type="molecule type" value="Genomic_DNA"/>
</dbReference>
<dbReference type="Proteomes" id="UP001159042">
    <property type="component" value="Unassembled WGS sequence"/>
</dbReference>
<feature type="active site" description="Proton acceptor" evidence="16">
    <location>
        <position position="332"/>
    </location>
</feature>
<evidence type="ECO:0000313" key="24">
    <source>
        <dbReference type="Proteomes" id="UP001159042"/>
    </source>
</evidence>
<evidence type="ECO:0000256" key="6">
    <source>
        <dbReference type="ARBA" id="ARBA00022670"/>
    </source>
</evidence>
<dbReference type="InterPro" id="IPR045357">
    <property type="entry name" value="Aminopeptidase_N-like_N"/>
</dbReference>
<feature type="signal peptide" evidence="19">
    <location>
        <begin position="1"/>
        <end position="16"/>
    </location>
</feature>
<dbReference type="GO" id="GO:0005615">
    <property type="term" value="C:extracellular space"/>
    <property type="evidence" value="ECO:0007669"/>
    <property type="project" value="TreeGrafter"/>
</dbReference>
<comment type="cofactor">
    <cofactor evidence="17 18">
        <name>Zn(2+)</name>
        <dbReference type="ChEBI" id="CHEBI:29105"/>
    </cofactor>
    <text evidence="17 18">Binds 1 zinc ion per subunit.</text>
</comment>
<evidence type="ECO:0000256" key="2">
    <source>
        <dbReference type="ARBA" id="ARBA00004609"/>
    </source>
</evidence>
<keyword evidence="15" id="KW-0449">Lipoprotein</keyword>
<evidence type="ECO:0000256" key="9">
    <source>
        <dbReference type="ARBA" id="ARBA00022801"/>
    </source>
</evidence>
<dbReference type="GO" id="GO:0043171">
    <property type="term" value="P:peptide catabolic process"/>
    <property type="evidence" value="ECO:0007669"/>
    <property type="project" value="TreeGrafter"/>
</dbReference>
<accession>A0AAV8W699</accession>
<evidence type="ECO:0000259" key="22">
    <source>
        <dbReference type="Pfam" id="PF17900"/>
    </source>
</evidence>
<keyword evidence="4" id="KW-1003">Cell membrane</keyword>
<evidence type="ECO:0000256" key="10">
    <source>
        <dbReference type="ARBA" id="ARBA00022833"/>
    </source>
</evidence>
<keyword evidence="12" id="KW-0472">Membrane</keyword>
<dbReference type="FunFam" id="1.25.50.20:FF:000001">
    <property type="entry name" value="Aminopeptidase"/>
    <property type="match status" value="1"/>
</dbReference>
<feature type="domain" description="Peptidase M1 membrane alanine aminopeptidase" evidence="20">
    <location>
        <begin position="264"/>
        <end position="485"/>
    </location>
</feature>
<keyword evidence="18" id="KW-0031">Aminopeptidase</keyword>
<evidence type="ECO:0000256" key="12">
    <source>
        <dbReference type="ARBA" id="ARBA00023136"/>
    </source>
</evidence>
<dbReference type="GO" id="GO:0070006">
    <property type="term" value="F:metalloaminopeptidase activity"/>
    <property type="evidence" value="ECO:0007669"/>
    <property type="project" value="TreeGrafter"/>
</dbReference>
<dbReference type="PANTHER" id="PTHR11533:SF301">
    <property type="entry name" value="AMINOPEPTIDASE"/>
    <property type="match status" value="1"/>
</dbReference>
<dbReference type="Gene3D" id="2.60.40.1910">
    <property type="match status" value="1"/>
</dbReference>
<evidence type="ECO:0000256" key="16">
    <source>
        <dbReference type="PIRSR" id="PIRSR634016-1"/>
    </source>
</evidence>
<dbReference type="FunFam" id="2.60.40.1910:FF:000008">
    <property type="entry name" value="Aminopeptidase"/>
    <property type="match status" value="1"/>
</dbReference>
<dbReference type="GO" id="GO:0098552">
    <property type="term" value="C:side of membrane"/>
    <property type="evidence" value="ECO:0007669"/>
    <property type="project" value="UniProtKB-KW"/>
</dbReference>
<evidence type="ECO:0000256" key="8">
    <source>
        <dbReference type="ARBA" id="ARBA00022729"/>
    </source>
</evidence>
<keyword evidence="10 17" id="KW-0862">Zinc</keyword>
<dbReference type="InterPro" id="IPR042097">
    <property type="entry name" value="Aminopeptidase_N-like_N_sf"/>
</dbReference>
<dbReference type="CDD" id="cd09601">
    <property type="entry name" value="M1_APN-Q_like"/>
    <property type="match status" value="1"/>
</dbReference>
<dbReference type="Gene3D" id="1.25.50.20">
    <property type="match status" value="1"/>
</dbReference>
<dbReference type="Gene3D" id="1.10.390.10">
    <property type="entry name" value="Neutral Protease Domain 2"/>
    <property type="match status" value="1"/>
</dbReference>
<evidence type="ECO:0000313" key="23">
    <source>
        <dbReference type="EMBL" id="KAJ8921491.1"/>
    </source>
</evidence>
<dbReference type="GO" id="GO:0042277">
    <property type="term" value="F:peptide binding"/>
    <property type="evidence" value="ECO:0007669"/>
    <property type="project" value="TreeGrafter"/>
</dbReference>
<protein>
    <recommendedName>
        <fullName evidence="18">Aminopeptidase</fullName>
        <ecNumber evidence="18">3.4.11.-</ecNumber>
    </recommendedName>
</protein>
<keyword evidence="7 17" id="KW-0479">Metal-binding</keyword>
<dbReference type="PANTHER" id="PTHR11533">
    <property type="entry name" value="PROTEASE M1 ZINC METALLOPROTEASE"/>
    <property type="match status" value="1"/>
</dbReference>
<dbReference type="InterPro" id="IPR024571">
    <property type="entry name" value="ERAP1-like_C_dom"/>
</dbReference>
<feature type="chain" id="PRO_5043395555" description="Aminopeptidase" evidence="19">
    <location>
        <begin position="17"/>
        <end position="936"/>
    </location>
</feature>
<dbReference type="Pfam" id="PF01433">
    <property type="entry name" value="Peptidase_M1"/>
    <property type="match status" value="1"/>
</dbReference>
<dbReference type="Pfam" id="PF11838">
    <property type="entry name" value="ERAP1_C"/>
    <property type="match status" value="1"/>
</dbReference>
<comment type="similarity">
    <text evidence="3 18">Belongs to the peptidase M1 family.</text>
</comment>
<evidence type="ECO:0000259" key="20">
    <source>
        <dbReference type="Pfam" id="PF01433"/>
    </source>
</evidence>
<dbReference type="InterPro" id="IPR001930">
    <property type="entry name" value="Peptidase_M1"/>
</dbReference>
<keyword evidence="13" id="KW-1015">Disulfide bond</keyword>
<evidence type="ECO:0000256" key="17">
    <source>
        <dbReference type="PIRSR" id="PIRSR634016-3"/>
    </source>
</evidence>
<dbReference type="SUPFAM" id="SSF55486">
    <property type="entry name" value="Metalloproteases ('zincins'), catalytic domain"/>
    <property type="match status" value="1"/>
</dbReference>
<keyword evidence="8 19" id="KW-0732">Signal</keyword>
<feature type="domain" description="Aminopeptidase N-like N-terminal" evidence="22">
    <location>
        <begin position="31"/>
        <end position="221"/>
    </location>
</feature>
<evidence type="ECO:0000259" key="21">
    <source>
        <dbReference type="Pfam" id="PF11838"/>
    </source>
</evidence>
<dbReference type="InterPro" id="IPR027268">
    <property type="entry name" value="Peptidase_M4/M1_CTD_sf"/>
</dbReference>